<name>A0AAV7ECU7_ARIFI</name>
<organism evidence="13 14">
    <name type="scientific">Aristolochia fimbriata</name>
    <name type="common">White veined hardy Dutchman's pipe vine</name>
    <dbReference type="NCBI Taxonomy" id="158543"/>
    <lineage>
        <taxon>Eukaryota</taxon>
        <taxon>Viridiplantae</taxon>
        <taxon>Streptophyta</taxon>
        <taxon>Embryophyta</taxon>
        <taxon>Tracheophyta</taxon>
        <taxon>Spermatophyta</taxon>
        <taxon>Magnoliopsida</taxon>
        <taxon>Magnoliidae</taxon>
        <taxon>Piperales</taxon>
        <taxon>Aristolochiaceae</taxon>
        <taxon>Aristolochia</taxon>
    </lineage>
</organism>
<dbReference type="Gene3D" id="3.30.200.20">
    <property type="entry name" value="Phosphorylase Kinase, domain 1"/>
    <property type="match status" value="1"/>
</dbReference>
<dbReference type="PANTHER" id="PTHR24056:SF107">
    <property type="entry name" value="CYCLIN-DEPENDENT KINASE 11A-RELATED"/>
    <property type="match status" value="1"/>
</dbReference>
<dbReference type="InterPro" id="IPR008271">
    <property type="entry name" value="Ser/Thr_kinase_AS"/>
</dbReference>
<dbReference type="SUPFAM" id="SSF56112">
    <property type="entry name" value="Protein kinase-like (PK-like)"/>
    <property type="match status" value="1"/>
</dbReference>
<accession>A0AAV7ECU7</accession>
<evidence type="ECO:0000256" key="5">
    <source>
        <dbReference type="ARBA" id="ARBA00022679"/>
    </source>
</evidence>
<keyword evidence="14" id="KW-1185">Reference proteome</keyword>
<keyword evidence="7" id="KW-0418">Kinase</keyword>
<evidence type="ECO:0000256" key="1">
    <source>
        <dbReference type="ARBA" id="ARBA00006485"/>
    </source>
</evidence>
<comment type="catalytic activity">
    <reaction evidence="9">
        <text>L-threonyl-[protein] + ATP = O-phospho-L-threonyl-[protein] + ADP + H(+)</text>
        <dbReference type="Rhea" id="RHEA:46608"/>
        <dbReference type="Rhea" id="RHEA-COMP:11060"/>
        <dbReference type="Rhea" id="RHEA-COMP:11605"/>
        <dbReference type="ChEBI" id="CHEBI:15378"/>
        <dbReference type="ChEBI" id="CHEBI:30013"/>
        <dbReference type="ChEBI" id="CHEBI:30616"/>
        <dbReference type="ChEBI" id="CHEBI:61977"/>
        <dbReference type="ChEBI" id="CHEBI:456216"/>
        <dbReference type="EC" id="2.7.11.22"/>
    </reaction>
</comment>
<reference evidence="13 14" key="1">
    <citation type="submission" date="2021-07" db="EMBL/GenBank/DDBJ databases">
        <title>The Aristolochia fimbriata genome: insights into angiosperm evolution, floral development and chemical biosynthesis.</title>
        <authorList>
            <person name="Jiao Y."/>
        </authorList>
    </citation>
    <scope>NUCLEOTIDE SEQUENCE [LARGE SCALE GENOMIC DNA]</scope>
    <source>
        <strain evidence="13">IBCAS-2021</strain>
        <tissue evidence="13">Leaf</tissue>
    </source>
</reference>
<dbReference type="GO" id="GO:0080090">
    <property type="term" value="P:regulation of primary metabolic process"/>
    <property type="evidence" value="ECO:0007669"/>
    <property type="project" value="UniProtKB-ARBA"/>
</dbReference>
<dbReference type="FunFam" id="1.10.510.10:FF:000211">
    <property type="entry name" value="Cyclin-dependent kinase G-2"/>
    <property type="match status" value="1"/>
</dbReference>
<dbReference type="AlphaFoldDB" id="A0AAV7ECU7"/>
<comment type="caution">
    <text evidence="13">The sequence shown here is derived from an EMBL/GenBank/DDBJ whole genome shotgun (WGS) entry which is preliminary data.</text>
</comment>
<dbReference type="Gene3D" id="1.10.510.10">
    <property type="entry name" value="Transferase(Phosphotransferase) domain 1"/>
    <property type="match status" value="1"/>
</dbReference>
<keyword evidence="5" id="KW-0808">Transferase</keyword>
<dbReference type="FunFam" id="3.30.200.20:FF:000172">
    <property type="entry name" value="cyclin-dependent kinase G-2 isoform X1"/>
    <property type="match status" value="1"/>
</dbReference>
<keyword evidence="8" id="KW-0067">ATP-binding</keyword>
<feature type="region of interest" description="Disordered" evidence="11">
    <location>
        <begin position="79"/>
        <end position="141"/>
    </location>
</feature>
<evidence type="ECO:0000256" key="6">
    <source>
        <dbReference type="ARBA" id="ARBA00022741"/>
    </source>
</evidence>
<evidence type="ECO:0000313" key="13">
    <source>
        <dbReference type="EMBL" id="KAG9446662.1"/>
    </source>
</evidence>
<evidence type="ECO:0000256" key="2">
    <source>
        <dbReference type="ARBA" id="ARBA00012425"/>
    </source>
</evidence>
<dbReference type="GO" id="GO:0004693">
    <property type="term" value="F:cyclin-dependent protein serine/threonine kinase activity"/>
    <property type="evidence" value="ECO:0007669"/>
    <property type="project" value="UniProtKB-EC"/>
</dbReference>
<dbReference type="Pfam" id="PF00069">
    <property type="entry name" value="Pkinase"/>
    <property type="match status" value="1"/>
</dbReference>
<evidence type="ECO:0000256" key="9">
    <source>
        <dbReference type="ARBA" id="ARBA00047811"/>
    </source>
</evidence>
<sequence>MGQVRHGGYLVNEFRDREAEIDVSSGKSYYYRQEEFDRGRTRYRRRTNDLERGRDGSIRVRVRVGQLDVKEQEMVNGKFLSSHNMSYPVGKDDRGRKQNGRAIREVDREPGELSSGSGSDESDVSDSRSRVNQGLSSKDAARLVPGRKRKFSCVAWNVEDGQVNISSVNNNGIPDSILPSPCHSSSACHSSDETRASVSELNSLSNSECSPLCPGAAPGSMRFIAVEPLAGSSSASPSQCEQDKVQDKGQSVEGNHVFSRKLSASRWANEHGSPRDEGEIFEDESESKRRKPVILVESVWSRLYSKERYPELGELTAEDSESARSRSSGFSGDGNQSHLASEDEVQINANGCMELDEEEGSENACAHQSELDSLPVDDSNGAASARSFNMLHGCRSVDDFEKLNKINEGTYGIVFKARDQKSGEVVALKKVKMEKEREGFPLTSLREINILLSCSHPSIVDLKEVVIGRDINQVFMVMEYMDHDLKGLMNAVEQPFSQSEVKCLMLQLLEGVHYLHDNWIIHRDLKTSNLLLNNLGELKICDFGLARQYGIPLKPYTQLVVTLWYRAPELLLGAKKYSTAVDMWSLGCIMAELLAKEPLFSGKNEIDQLDKIFKTLGTPTENIWPGFTMLPGARVKYTKQPYNNLRKKFPRASFTGRSVLSEAGLDLLNKLLTYDPEKRITAEDALNHEWFREVPLPKSIDFMPTIPAQYAQDRRLR</sequence>
<keyword evidence="3" id="KW-0723">Serine/threonine-protein kinase</keyword>
<feature type="region of interest" description="Disordered" evidence="11">
    <location>
        <begin position="263"/>
        <end position="288"/>
    </location>
</feature>
<dbReference type="EMBL" id="JAINDJ010000005">
    <property type="protein sequence ID" value="KAG9446662.1"/>
    <property type="molecule type" value="Genomic_DNA"/>
</dbReference>
<keyword evidence="6" id="KW-0547">Nucleotide-binding</keyword>
<dbReference type="CDD" id="cd07843">
    <property type="entry name" value="STKc_CDC2L1"/>
    <property type="match status" value="1"/>
</dbReference>
<evidence type="ECO:0000256" key="3">
    <source>
        <dbReference type="ARBA" id="ARBA00022527"/>
    </source>
</evidence>
<dbReference type="InterPro" id="IPR045267">
    <property type="entry name" value="CDK11/PITSLRE_STKc"/>
</dbReference>
<dbReference type="GO" id="GO:0010556">
    <property type="term" value="P:regulation of macromolecule biosynthetic process"/>
    <property type="evidence" value="ECO:0007669"/>
    <property type="project" value="UniProtKB-ARBA"/>
</dbReference>
<dbReference type="PROSITE" id="PS50011">
    <property type="entry name" value="PROTEIN_KINASE_DOM"/>
    <property type="match status" value="1"/>
</dbReference>
<feature type="region of interest" description="Disordered" evidence="11">
    <location>
        <begin position="315"/>
        <end position="339"/>
    </location>
</feature>
<dbReference type="EC" id="2.7.11.22" evidence="2"/>
<protein>
    <recommendedName>
        <fullName evidence="2">cyclin-dependent kinase</fullName>
        <ecNumber evidence="2">2.7.11.22</ecNumber>
    </recommendedName>
</protein>
<dbReference type="PANTHER" id="PTHR24056">
    <property type="entry name" value="CELL DIVISION PROTEIN KINASE"/>
    <property type="match status" value="1"/>
</dbReference>
<feature type="domain" description="Protein kinase" evidence="12">
    <location>
        <begin position="400"/>
        <end position="691"/>
    </location>
</feature>
<evidence type="ECO:0000259" key="12">
    <source>
        <dbReference type="PROSITE" id="PS50011"/>
    </source>
</evidence>
<gene>
    <name evidence="13" type="ORF">H6P81_012790</name>
</gene>
<dbReference type="PROSITE" id="PS00108">
    <property type="entry name" value="PROTEIN_KINASE_ST"/>
    <property type="match status" value="1"/>
</dbReference>
<comment type="similarity">
    <text evidence="1">Belongs to the protein kinase superfamily. CMGC Ser/Thr protein kinase family. CDC2/CDKX subfamily.</text>
</comment>
<dbReference type="InterPro" id="IPR000719">
    <property type="entry name" value="Prot_kinase_dom"/>
</dbReference>
<dbReference type="GO" id="GO:0005524">
    <property type="term" value="F:ATP binding"/>
    <property type="evidence" value="ECO:0007669"/>
    <property type="project" value="UniProtKB-KW"/>
</dbReference>
<dbReference type="GO" id="GO:0007346">
    <property type="term" value="P:regulation of mitotic cell cycle"/>
    <property type="evidence" value="ECO:0007669"/>
    <property type="project" value="TreeGrafter"/>
</dbReference>
<feature type="compositionally biased region" description="Basic and acidic residues" evidence="11">
    <location>
        <begin position="268"/>
        <end position="278"/>
    </location>
</feature>
<keyword evidence="4" id="KW-0597">Phosphoprotein</keyword>
<dbReference type="GO" id="GO:0005634">
    <property type="term" value="C:nucleus"/>
    <property type="evidence" value="ECO:0007669"/>
    <property type="project" value="UniProtKB-ARBA"/>
</dbReference>
<dbReference type="InterPro" id="IPR050108">
    <property type="entry name" value="CDK"/>
</dbReference>
<dbReference type="Proteomes" id="UP000825729">
    <property type="component" value="Unassembled WGS sequence"/>
</dbReference>
<evidence type="ECO:0000256" key="7">
    <source>
        <dbReference type="ARBA" id="ARBA00022777"/>
    </source>
</evidence>
<evidence type="ECO:0000313" key="14">
    <source>
        <dbReference type="Proteomes" id="UP000825729"/>
    </source>
</evidence>
<comment type="catalytic activity">
    <reaction evidence="10">
        <text>L-seryl-[protein] + ATP = O-phospho-L-seryl-[protein] + ADP + H(+)</text>
        <dbReference type="Rhea" id="RHEA:17989"/>
        <dbReference type="Rhea" id="RHEA-COMP:9863"/>
        <dbReference type="Rhea" id="RHEA-COMP:11604"/>
        <dbReference type="ChEBI" id="CHEBI:15378"/>
        <dbReference type="ChEBI" id="CHEBI:29999"/>
        <dbReference type="ChEBI" id="CHEBI:30616"/>
        <dbReference type="ChEBI" id="CHEBI:83421"/>
        <dbReference type="ChEBI" id="CHEBI:456216"/>
        <dbReference type="EC" id="2.7.11.22"/>
    </reaction>
</comment>
<evidence type="ECO:0000256" key="4">
    <source>
        <dbReference type="ARBA" id="ARBA00022553"/>
    </source>
</evidence>
<evidence type="ECO:0000256" key="11">
    <source>
        <dbReference type="SAM" id="MobiDB-lite"/>
    </source>
</evidence>
<proteinExistence type="inferred from homology"/>
<dbReference type="SMART" id="SM00220">
    <property type="entry name" value="S_TKc"/>
    <property type="match status" value="1"/>
</dbReference>
<feature type="compositionally biased region" description="Basic and acidic residues" evidence="11">
    <location>
        <begin position="90"/>
        <end position="111"/>
    </location>
</feature>
<evidence type="ECO:0000256" key="8">
    <source>
        <dbReference type="ARBA" id="ARBA00022840"/>
    </source>
</evidence>
<dbReference type="InterPro" id="IPR011009">
    <property type="entry name" value="Kinase-like_dom_sf"/>
</dbReference>
<evidence type="ECO:0000256" key="10">
    <source>
        <dbReference type="ARBA" id="ARBA00048367"/>
    </source>
</evidence>